<evidence type="ECO:0000313" key="3">
    <source>
        <dbReference type="EMBL" id="OXA64753.1"/>
    </source>
</evidence>
<dbReference type="AlphaFoldDB" id="A0A226F4P4"/>
<keyword evidence="2" id="KW-0472">Membrane</keyword>
<evidence type="ECO:0000256" key="2">
    <source>
        <dbReference type="SAM" id="Phobius"/>
    </source>
</evidence>
<feature type="region of interest" description="Disordered" evidence="1">
    <location>
        <begin position="366"/>
        <end position="386"/>
    </location>
</feature>
<feature type="compositionally biased region" description="Basic residues" evidence="1">
    <location>
        <begin position="287"/>
        <end position="314"/>
    </location>
</feature>
<gene>
    <name evidence="3" type="ORF">Fcan01_02999</name>
</gene>
<protein>
    <submittedName>
        <fullName evidence="3">Uncharacterized protein</fullName>
    </submittedName>
</protein>
<feature type="region of interest" description="Disordered" evidence="1">
    <location>
        <begin position="244"/>
        <end position="350"/>
    </location>
</feature>
<keyword evidence="4" id="KW-1185">Reference proteome</keyword>
<dbReference type="EMBL" id="LNIX01000001">
    <property type="protein sequence ID" value="OXA64753.1"/>
    <property type="molecule type" value="Genomic_DNA"/>
</dbReference>
<name>A0A226F4P4_FOLCA</name>
<keyword evidence="2" id="KW-0812">Transmembrane</keyword>
<dbReference type="Proteomes" id="UP000198287">
    <property type="component" value="Unassembled WGS sequence"/>
</dbReference>
<keyword evidence="2" id="KW-1133">Transmembrane helix</keyword>
<sequence>MADIKMCGGGGGGRRRKRNVHSFMARLSLIFLLCGSCSSFFIDLESLGFSTSASDLDGAGDDNKNSGSNKLLIAAPSETQQEMVEIESKSDPTKSVKLTLAELKQLVLGTVKDLTPNPHPINIQITSNKDRAPTTTTPKPKKVNKYKYKQDSMLAAYAKSRDPEFNSDEELSWKRPQSTSFILPPYDDDEGLGEHYLESNEITDFNGGGIGSLTKVKGSGEKGWFDTAKAVFRAPNHVVNSYSKSFNRWRGGGKPKQPQQRHRPIADITYSPEQRRRNKQRPPPSRSGRRPNSRPRGRPYHRRRGQSQKPHNRRTSYFDDKYDTSEYSSHQNGGGRYSSSSYSNGYYGGGDKAWDRTDHLTSVGAIFDSTMPQDDMPYNMNPPMPY</sequence>
<feature type="transmembrane region" description="Helical" evidence="2">
    <location>
        <begin position="23"/>
        <end position="42"/>
    </location>
</feature>
<evidence type="ECO:0000313" key="4">
    <source>
        <dbReference type="Proteomes" id="UP000198287"/>
    </source>
</evidence>
<accession>A0A226F4P4</accession>
<organism evidence="3 4">
    <name type="scientific">Folsomia candida</name>
    <name type="common">Springtail</name>
    <dbReference type="NCBI Taxonomy" id="158441"/>
    <lineage>
        <taxon>Eukaryota</taxon>
        <taxon>Metazoa</taxon>
        <taxon>Ecdysozoa</taxon>
        <taxon>Arthropoda</taxon>
        <taxon>Hexapoda</taxon>
        <taxon>Collembola</taxon>
        <taxon>Entomobryomorpha</taxon>
        <taxon>Isotomoidea</taxon>
        <taxon>Isotomidae</taxon>
        <taxon>Proisotominae</taxon>
        <taxon>Folsomia</taxon>
    </lineage>
</organism>
<feature type="region of interest" description="Disordered" evidence="1">
    <location>
        <begin position="119"/>
        <end position="142"/>
    </location>
</feature>
<proteinExistence type="predicted"/>
<comment type="caution">
    <text evidence="3">The sequence shown here is derived from an EMBL/GenBank/DDBJ whole genome shotgun (WGS) entry which is preliminary data.</text>
</comment>
<reference evidence="3 4" key="1">
    <citation type="submission" date="2015-12" db="EMBL/GenBank/DDBJ databases">
        <title>The genome of Folsomia candida.</title>
        <authorList>
            <person name="Faddeeva A."/>
            <person name="Derks M.F."/>
            <person name="Anvar Y."/>
            <person name="Smit S."/>
            <person name="Van Straalen N."/>
            <person name="Roelofs D."/>
        </authorList>
    </citation>
    <scope>NUCLEOTIDE SEQUENCE [LARGE SCALE GENOMIC DNA]</scope>
    <source>
        <strain evidence="3 4">VU population</strain>
        <tissue evidence="3">Whole body</tissue>
    </source>
</reference>
<evidence type="ECO:0000256" key="1">
    <source>
        <dbReference type="SAM" id="MobiDB-lite"/>
    </source>
</evidence>